<dbReference type="PROSITE" id="PS50112">
    <property type="entry name" value="PAS"/>
    <property type="match status" value="1"/>
</dbReference>
<keyword evidence="8" id="KW-1185">Reference proteome</keyword>
<evidence type="ECO:0000259" key="3">
    <source>
        <dbReference type="PROSITE" id="PS50110"/>
    </source>
</evidence>
<dbReference type="SMART" id="SM00091">
    <property type="entry name" value="PAS"/>
    <property type="match status" value="1"/>
</dbReference>
<keyword evidence="1" id="KW-0597">Phosphoprotein</keyword>
<evidence type="ECO:0000256" key="2">
    <source>
        <dbReference type="SAM" id="MobiDB-lite"/>
    </source>
</evidence>
<dbReference type="InterPro" id="IPR006675">
    <property type="entry name" value="HDIG_dom"/>
</dbReference>
<dbReference type="InterPro" id="IPR013767">
    <property type="entry name" value="PAS_fold"/>
</dbReference>
<dbReference type="OrthoDB" id="9769359at2"/>
<dbReference type="PROSITE" id="PS51831">
    <property type="entry name" value="HD"/>
    <property type="match status" value="1"/>
</dbReference>
<dbReference type="CDD" id="cd00077">
    <property type="entry name" value="HDc"/>
    <property type="match status" value="1"/>
</dbReference>
<dbReference type="InterPro" id="IPR003607">
    <property type="entry name" value="HD/PDEase_dom"/>
</dbReference>
<feature type="domain" description="PAS" evidence="4">
    <location>
        <begin position="132"/>
        <end position="205"/>
    </location>
</feature>
<sequence length="478" mass="51615">MSKGRILVVEDEPVVALDIQARLSRLGFELAGHAATGADALRLADENRPDLVLMDVRLDGPLDGIDTTRELLRRRRLPVIYLTAASDEDTLARAKETGPLGYLAKPFEDHELRAALEMALVKFEAETRLKQSERLLSTTLGSLGEAVVSTDKNGQVTYLNASAVELLGLSVGHAIGHSWRALFAIVDKDDGAQVEDLEELCVAHGGAPRCEDMLLRLPTGREAPVALSVSPLYAPGGDGLQGRVLVLRSIAQRKLAEAELRASMAALRSTFRQTVRALASMAEKRDPYTAGHQQRVARLACAIGRGLGLSEDALEGLEMAGTLHDVGKVYVPAEILSKPTRLTHLEMAIMRGHPEVGFDILREVTFPWPVARAVLEHHERLDGSGYPGGLHGAEICLEARILAVADVVEAMSSHRPYRPAQGLAKALDEIRSGRGGLYDPDIVDQCLAIMANGYAFDEPAPDRCVPAPSPPDQSEENA</sequence>
<protein>
    <submittedName>
        <fullName evidence="7">PAS domain S-box-containing protein/HDIG domain-containing protein</fullName>
    </submittedName>
</protein>
<feature type="region of interest" description="Disordered" evidence="2">
    <location>
        <begin position="459"/>
        <end position="478"/>
    </location>
</feature>
<accession>A0A239BNV6</accession>
<evidence type="ECO:0000259" key="6">
    <source>
        <dbReference type="PROSITE" id="PS51832"/>
    </source>
</evidence>
<dbReference type="PANTHER" id="PTHR45228:SF4">
    <property type="entry name" value="LIPOPROTEIN"/>
    <property type="match status" value="1"/>
</dbReference>
<dbReference type="SMART" id="SM00471">
    <property type="entry name" value="HDc"/>
    <property type="match status" value="1"/>
</dbReference>
<dbReference type="InterPro" id="IPR000014">
    <property type="entry name" value="PAS"/>
</dbReference>
<proteinExistence type="predicted"/>
<evidence type="ECO:0000259" key="4">
    <source>
        <dbReference type="PROSITE" id="PS50112"/>
    </source>
</evidence>
<feature type="modified residue" description="4-aspartylphosphate" evidence="1">
    <location>
        <position position="55"/>
    </location>
</feature>
<dbReference type="InterPro" id="IPR001789">
    <property type="entry name" value="Sig_transdc_resp-reg_receiver"/>
</dbReference>
<dbReference type="SUPFAM" id="SSF52172">
    <property type="entry name" value="CheY-like"/>
    <property type="match status" value="1"/>
</dbReference>
<evidence type="ECO:0000256" key="1">
    <source>
        <dbReference type="PROSITE-ProRule" id="PRU00169"/>
    </source>
</evidence>
<dbReference type="EMBL" id="FZOC01000006">
    <property type="protein sequence ID" value="SNS09775.1"/>
    <property type="molecule type" value="Genomic_DNA"/>
</dbReference>
<evidence type="ECO:0000313" key="7">
    <source>
        <dbReference type="EMBL" id="SNS09775.1"/>
    </source>
</evidence>
<dbReference type="InterPro" id="IPR035965">
    <property type="entry name" value="PAS-like_dom_sf"/>
</dbReference>
<dbReference type="SUPFAM" id="SSF55785">
    <property type="entry name" value="PYP-like sensor domain (PAS domain)"/>
    <property type="match status" value="1"/>
</dbReference>
<dbReference type="NCBIfam" id="TIGR00229">
    <property type="entry name" value="sensory_box"/>
    <property type="match status" value="1"/>
</dbReference>
<reference evidence="7 8" key="1">
    <citation type="submission" date="2017-06" db="EMBL/GenBank/DDBJ databases">
        <authorList>
            <person name="Kim H.J."/>
            <person name="Triplett B.A."/>
        </authorList>
    </citation>
    <scope>NUCLEOTIDE SEQUENCE [LARGE SCALE GENOMIC DNA]</scope>
    <source>
        <strain evidence="7 8">DSM 13116</strain>
    </source>
</reference>
<dbReference type="InterPro" id="IPR052020">
    <property type="entry name" value="Cyclic_di-GMP/3'3'-cGAMP_PDE"/>
</dbReference>
<dbReference type="Pfam" id="PF13487">
    <property type="entry name" value="HD_5"/>
    <property type="match status" value="1"/>
</dbReference>
<dbReference type="CDD" id="cd17534">
    <property type="entry name" value="REC_DC-like"/>
    <property type="match status" value="1"/>
</dbReference>
<feature type="domain" description="HD" evidence="5">
    <location>
        <begin position="289"/>
        <end position="411"/>
    </location>
</feature>
<dbReference type="Pfam" id="PF00072">
    <property type="entry name" value="Response_reg"/>
    <property type="match status" value="1"/>
</dbReference>
<dbReference type="AlphaFoldDB" id="A0A239BNV6"/>
<dbReference type="InterPro" id="IPR037522">
    <property type="entry name" value="HD_GYP_dom"/>
</dbReference>
<dbReference type="GO" id="GO:0006355">
    <property type="term" value="P:regulation of DNA-templated transcription"/>
    <property type="evidence" value="ECO:0007669"/>
    <property type="project" value="InterPro"/>
</dbReference>
<organism evidence="7 8">
    <name type="scientific">Humidesulfovibrio mexicanus</name>
    <dbReference type="NCBI Taxonomy" id="147047"/>
    <lineage>
        <taxon>Bacteria</taxon>
        <taxon>Pseudomonadati</taxon>
        <taxon>Thermodesulfobacteriota</taxon>
        <taxon>Desulfovibrionia</taxon>
        <taxon>Desulfovibrionales</taxon>
        <taxon>Desulfovibrionaceae</taxon>
        <taxon>Humidesulfovibrio</taxon>
    </lineage>
</organism>
<dbReference type="NCBIfam" id="TIGR00277">
    <property type="entry name" value="HDIG"/>
    <property type="match status" value="1"/>
</dbReference>
<dbReference type="SMART" id="SM00448">
    <property type="entry name" value="REC"/>
    <property type="match status" value="1"/>
</dbReference>
<dbReference type="GO" id="GO:0000160">
    <property type="term" value="P:phosphorelay signal transduction system"/>
    <property type="evidence" value="ECO:0007669"/>
    <property type="project" value="InterPro"/>
</dbReference>
<dbReference type="Pfam" id="PF00989">
    <property type="entry name" value="PAS"/>
    <property type="match status" value="1"/>
</dbReference>
<dbReference type="Gene3D" id="3.40.50.2300">
    <property type="match status" value="1"/>
</dbReference>
<gene>
    <name evidence="7" type="ORF">SAMN04488503_2718</name>
</gene>
<feature type="domain" description="HD-GYP" evidence="6">
    <location>
        <begin position="267"/>
        <end position="462"/>
    </location>
</feature>
<dbReference type="PROSITE" id="PS50110">
    <property type="entry name" value="RESPONSE_REGULATORY"/>
    <property type="match status" value="1"/>
</dbReference>
<name>A0A239BNV6_9BACT</name>
<feature type="domain" description="Response regulatory" evidence="3">
    <location>
        <begin position="5"/>
        <end position="120"/>
    </location>
</feature>
<dbReference type="InterPro" id="IPR006674">
    <property type="entry name" value="HD_domain"/>
</dbReference>
<dbReference type="PANTHER" id="PTHR45228">
    <property type="entry name" value="CYCLIC DI-GMP PHOSPHODIESTERASE TM_0186-RELATED"/>
    <property type="match status" value="1"/>
</dbReference>
<dbReference type="SUPFAM" id="SSF109604">
    <property type="entry name" value="HD-domain/PDEase-like"/>
    <property type="match status" value="1"/>
</dbReference>
<dbReference type="PROSITE" id="PS51832">
    <property type="entry name" value="HD_GYP"/>
    <property type="match status" value="1"/>
</dbReference>
<dbReference type="RefSeq" id="WP_089274927.1">
    <property type="nucleotide sequence ID" value="NZ_FZOC01000006.1"/>
</dbReference>
<dbReference type="Gene3D" id="3.30.450.20">
    <property type="entry name" value="PAS domain"/>
    <property type="match status" value="1"/>
</dbReference>
<dbReference type="Proteomes" id="UP000198324">
    <property type="component" value="Unassembled WGS sequence"/>
</dbReference>
<dbReference type="CDD" id="cd00130">
    <property type="entry name" value="PAS"/>
    <property type="match status" value="1"/>
</dbReference>
<evidence type="ECO:0000259" key="5">
    <source>
        <dbReference type="PROSITE" id="PS51831"/>
    </source>
</evidence>
<evidence type="ECO:0000313" key="8">
    <source>
        <dbReference type="Proteomes" id="UP000198324"/>
    </source>
</evidence>
<dbReference type="Gene3D" id="1.10.3210.10">
    <property type="entry name" value="Hypothetical protein af1432"/>
    <property type="match status" value="1"/>
</dbReference>
<dbReference type="InterPro" id="IPR011006">
    <property type="entry name" value="CheY-like_superfamily"/>
</dbReference>